<protein>
    <recommendedName>
        <fullName evidence="7">Vacuolar import/degradation Vid27 C-terminal domain-containing protein</fullName>
    </recommendedName>
</protein>
<evidence type="ECO:0000313" key="5">
    <source>
        <dbReference type="EMBL" id="ODV97459.1"/>
    </source>
</evidence>
<evidence type="ECO:0000256" key="1">
    <source>
        <dbReference type="SAM" id="MobiDB-lite"/>
    </source>
</evidence>
<feature type="compositionally biased region" description="Polar residues" evidence="1">
    <location>
        <begin position="384"/>
        <end position="393"/>
    </location>
</feature>
<dbReference type="Proteomes" id="UP000094236">
    <property type="component" value="Unassembled WGS sequence"/>
</dbReference>
<dbReference type="InterPro" id="IPR040768">
    <property type="entry name" value="Vid27_PH"/>
</dbReference>
<dbReference type="InterPro" id="IPR040458">
    <property type="entry name" value="Vid27"/>
</dbReference>
<dbReference type="Pfam" id="PF17747">
    <property type="entry name" value="VID27_PH"/>
    <property type="match status" value="1"/>
</dbReference>
<dbReference type="SUPFAM" id="SSF63829">
    <property type="entry name" value="Calcium-dependent phosphotriesterase"/>
    <property type="match status" value="1"/>
</dbReference>
<dbReference type="InterPro" id="IPR015943">
    <property type="entry name" value="WD40/YVTN_repeat-like_dom_sf"/>
</dbReference>
<evidence type="ECO:0000259" key="4">
    <source>
        <dbReference type="Pfam" id="PF17748"/>
    </source>
</evidence>
<reference evidence="6" key="1">
    <citation type="submission" date="2016-05" db="EMBL/GenBank/DDBJ databases">
        <title>Comparative genomics of biotechnologically important yeasts.</title>
        <authorList>
            <consortium name="DOE Joint Genome Institute"/>
            <person name="Riley R."/>
            <person name="Haridas S."/>
            <person name="Wolfe K.H."/>
            <person name="Lopes M.R."/>
            <person name="Hittinger C.T."/>
            <person name="Goker M."/>
            <person name="Salamov A."/>
            <person name="Wisecaver J."/>
            <person name="Long T.M."/>
            <person name="Aerts A.L."/>
            <person name="Barry K."/>
            <person name="Choi C."/>
            <person name="Clum A."/>
            <person name="Coughlan A.Y."/>
            <person name="Deshpande S."/>
            <person name="Douglass A.P."/>
            <person name="Hanson S.J."/>
            <person name="Klenk H.-P."/>
            <person name="Labutti K."/>
            <person name="Lapidus A."/>
            <person name="Lindquist E."/>
            <person name="Lipzen A."/>
            <person name="Meier-Kolthoff J.P."/>
            <person name="Ohm R.A."/>
            <person name="Otillar R.P."/>
            <person name="Pangilinan J."/>
            <person name="Peng Y."/>
            <person name="Rokas A."/>
            <person name="Rosa C.A."/>
            <person name="Scheuner C."/>
            <person name="Sibirny A.A."/>
            <person name="Slot J.C."/>
            <person name="Stielow J.B."/>
            <person name="Sun H."/>
            <person name="Kurtzman C.P."/>
            <person name="Blackwell M."/>
            <person name="Grigoriev I.V."/>
            <person name="Jeffries T.W."/>
        </authorList>
    </citation>
    <scope>NUCLEOTIDE SEQUENCE [LARGE SCALE GENOMIC DNA]</scope>
    <source>
        <strain evidence="6">NRRL Y-2460</strain>
    </source>
</reference>
<evidence type="ECO:0000259" key="3">
    <source>
        <dbReference type="Pfam" id="PF17747"/>
    </source>
</evidence>
<feature type="compositionally biased region" description="Acidic residues" evidence="1">
    <location>
        <begin position="397"/>
        <end position="407"/>
    </location>
</feature>
<dbReference type="Pfam" id="PF08553">
    <property type="entry name" value="VID27"/>
    <property type="match status" value="1"/>
</dbReference>
<dbReference type="PANTHER" id="PTHR31913:SF0">
    <property type="entry name" value="VACUOLAR IMPORT AND DEGRADATION PROTEIN 27"/>
    <property type="match status" value="1"/>
</dbReference>
<dbReference type="SUPFAM" id="SSF69322">
    <property type="entry name" value="Tricorn protease domain 2"/>
    <property type="match status" value="1"/>
</dbReference>
<keyword evidence="6" id="KW-1185">Reference proteome</keyword>
<proteinExistence type="predicted"/>
<accession>A0A1E4U0E2</accession>
<evidence type="ECO:0000259" key="2">
    <source>
        <dbReference type="Pfam" id="PF08553"/>
    </source>
</evidence>
<gene>
    <name evidence="5" type="ORF">PACTADRAFT_49180</name>
</gene>
<feature type="compositionally biased region" description="Acidic residues" evidence="1">
    <location>
        <begin position="368"/>
        <end position="380"/>
    </location>
</feature>
<dbReference type="GO" id="GO:0005737">
    <property type="term" value="C:cytoplasm"/>
    <property type="evidence" value="ECO:0007669"/>
    <property type="project" value="TreeGrafter"/>
</dbReference>
<evidence type="ECO:0000313" key="6">
    <source>
        <dbReference type="Proteomes" id="UP000094236"/>
    </source>
</evidence>
<dbReference type="Gene3D" id="2.130.10.10">
    <property type="entry name" value="YVTN repeat-like/Quinoprotein amine dehydrogenase"/>
    <property type="match status" value="1"/>
</dbReference>
<dbReference type="PANTHER" id="PTHR31913">
    <property type="entry name" value="VACUOLAR IMPORT AND DEGRADATION PROTEIN 27"/>
    <property type="match status" value="1"/>
</dbReference>
<name>A0A1E4U0E2_PACTA</name>
<dbReference type="EMBL" id="KV454012">
    <property type="protein sequence ID" value="ODV97459.1"/>
    <property type="molecule type" value="Genomic_DNA"/>
</dbReference>
<feature type="region of interest" description="Disordered" evidence="1">
    <location>
        <begin position="358"/>
        <end position="408"/>
    </location>
</feature>
<dbReference type="OrthoDB" id="10251113at2759"/>
<dbReference type="Pfam" id="PF17748">
    <property type="entry name" value="VID27_N"/>
    <property type="match status" value="1"/>
</dbReference>
<dbReference type="InterPro" id="IPR013863">
    <property type="entry name" value="VID27_C"/>
</dbReference>
<sequence length="782" mass="89347">MNIIKKLLDSSSSSAGSKDLDELITIPTAQLFLRRLPQSPKGELECIYNDCVASIRRTSVAFNYQLVIQKSCQEGESENDEYDGEDDSNSFDDDLKDEWNFLIDCSLNFAQETDVDKNLIYISWKDVNGDLGDKFQLIIDKKLVKAATIDAFIEILYRCEYERKYNKSSDDCTYKQLINEFENYTDQNNDVDSSDEEHDFFEDATDGKDDKDLEKKLIQGTLVVEEIAELRLFDPETASFKLYIEKATVKVLELNNWEYWLSVEDSDNGKAILGTSVNSQMNPVFNFDNLCFIFNYFHDNTALSWLLRFDSFEKLSSFQEGLTRSLWESMNKIKWIKVKDDERDYVLDAFNNLVLEDELEDSTKNDNANEEEEEESEQEEIESRVSNIRSGVTKQEAEDDEDEDEDEAAQRKYLATTKDTKNSQLKVGYKNNRTYVSRGDKLGVFVTNEDDELKFNTTINIKNPTTKNIVNPSKMMLHMEDRAMILQDPNDKSNLYKMDLEYGKIVEEYKVKDDLKVVDFNPLNKFAQLGSEQTFLGISSNGLFKIDPRVSGDKLVESEFKQYASKNDFSTMATTENGYIAVASNKGDIRLYDRLGINAKTQLPALGDPIVGLDVSRDGRWLLATCKTYLLLIDNKIKTGKNSGELGFKKSFGKDSKPRPRRITVSPEHAAFMSTTSGNPLSFTKAHFNAGIDAKEQTIVTSTGPYVVTWSLKKILQGDKDNTYLIKRYNSDVMNDNFKFGSDKNIIIALQDDVAMVNKGSFRKPTRESLGYKKNSIVKGYY</sequence>
<feature type="domain" description="Vacuolar import/degradation Vid27 C-terminal" evidence="2">
    <location>
        <begin position="421"/>
        <end position="773"/>
    </location>
</feature>
<evidence type="ECO:0008006" key="7">
    <source>
        <dbReference type="Google" id="ProtNLM"/>
    </source>
</evidence>
<feature type="domain" description="Vid27 N-terminal" evidence="4">
    <location>
        <begin position="1"/>
        <end position="177"/>
    </location>
</feature>
<dbReference type="AlphaFoldDB" id="A0A1E4U0E2"/>
<organism evidence="5 6">
    <name type="scientific">Pachysolen tannophilus NRRL Y-2460</name>
    <dbReference type="NCBI Taxonomy" id="669874"/>
    <lineage>
        <taxon>Eukaryota</taxon>
        <taxon>Fungi</taxon>
        <taxon>Dikarya</taxon>
        <taxon>Ascomycota</taxon>
        <taxon>Saccharomycotina</taxon>
        <taxon>Pichiomycetes</taxon>
        <taxon>Pachysolenaceae</taxon>
        <taxon>Pachysolen</taxon>
    </lineage>
</organism>
<dbReference type="GO" id="GO:0005634">
    <property type="term" value="C:nucleus"/>
    <property type="evidence" value="ECO:0007669"/>
    <property type="project" value="TreeGrafter"/>
</dbReference>
<dbReference type="InterPro" id="IPR040979">
    <property type="entry name" value="Vid27_N"/>
</dbReference>
<feature type="domain" description="Vid27 PH-like" evidence="3">
    <location>
        <begin position="223"/>
        <end position="329"/>
    </location>
</feature>